<dbReference type="InterPro" id="IPR023346">
    <property type="entry name" value="Lysozyme-like_dom_sf"/>
</dbReference>
<dbReference type="PATRIC" id="fig|35806.4.peg.4465"/>
<accession>A0A0D6B8U2</accession>
<evidence type="ECO:0000313" key="3">
    <source>
        <dbReference type="EMBL" id="BAQ71476.1"/>
    </source>
</evidence>
<dbReference type="Proteomes" id="UP000064912">
    <property type="component" value="Plasmid Plasmid1"/>
</dbReference>
<keyword evidence="3" id="KW-0614">Plasmid</keyword>
<gene>
    <name evidence="3" type="ORF">NHU_04363</name>
</gene>
<feature type="region of interest" description="Disordered" evidence="1">
    <location>
        <begin position="99"/>
        <end position="125"/>
    </location>
</feature>
<keyword evidence="2" id="KW-0812">Transmembrane</keyword>
<dbReference type="EMBL" id="AP014801">
    <property type="protein sequence ID" value="BAQ71476.1"/>
    <property type="molecule type" value="Genomic_DNA"/>
</dbReference>
<organism evidence="3 4">
    <name type="scientific">Rhodovulum sulfidophilum</name>
    <name type="common">Rhodobacter sulfidophilus</name>
    <dbReference type="NCBI Taxonomy" id="35806"/>
    <lineage>
        <taxon>Bacteria</taxon>
        <taxon>Pseudomonadati</taxon>
        <taxon>Pseudomonadota</taxon>
        <taxon>Alphaproteobacteria</taxon>
        <taxon>Rhodobacterales</taxon>
        <taxon>Paracoccaceae</taxon>
        <taxon>Rhodovulum</taxon>
    </lineage>
</organism>
<keyword evidence="2" id="KW-1133">Transmembrane helix</keyword>
<evidence type="ECO:0000256" key="2">
    <source>
        <dbReference type="SAM" id="Phobius"/>
    </source>
</evidence>
<evidence type="ECO:0000256" key="1">
    <source>
        <dbReference type="SAM" id="MobiDB-lite"/>
    </source>
</evidence>
<keyword evidence="2" id="KW-0472">Membrane</keyword>
<reference evidence="3 4" key="1">
    <citation type="submission" date="2015-02" db="EMBL/GenBank/DDBJ databases">
        <title>Genome sequene of Rhodovulum sulfidophilum DSM 2351.</title>
        <authorList>
            <person name="Nagao N."/>
        </authorList>
    </citation>
    <scope>NUCLEOTIDE SEQUENCE [LARGE SCALE GENOMIC DNA]</scope>
    <source>
        <strain evidence="3 4">DSM 2351</strain>
        <plasmid evidence="4">Plasmid Plasmid1 DNA</plasmid>
    </source>
</reference>
<dbReference type="KEGG" id="rsu:NHU_04363"/>
<geneLocation type="plasmid" evidence="4">
    <name>Plasmid1 DNA</name>
</geneLocation>
<dbReference type="Gene3D" id="1.10.530.10">
    <property type="match status" value="1"/>
</dbReference>
<dbReference type="eggNOG" id="COG0739">
    <property type="taxonomic scope" value="Bacteria"/>
</dbReference>
<proteinExistence type="predicted"/>
<sequence>MKPPGFGVDPAFRAGAARARARRRRRLIRPVLLGLLALGLATAGWRLPRDHPETPPAIATGDDLAMVPEAEPDAETPAAPDPSLALRGLPRDPMVLRLSAGPSAPARTLPGPPGFEPGRAGRPAPDRLTLIEVGLGPGSGPRALDPPSSREDLALYQARRSRALAQARRSNSAPGDLALGLLPEAARHPFFADSLLRLGPGADLTTALTGAGLGSEAARAATGALPPLADPPRLAALRLRPGGTRSGTGPEPEAELLQLSLYGAEGYLTTLARLGAGRYARAADPWADRDLASEGRTPPKAPPRLLDAVYGAALGAGLGPDLTGELIVLLAQRMDLGRPAAPDQRLRVLYATRPGPGGAARLFYVGLGGRSGCYVLPMPAGGHACAGTGSLAGATAGIDDDAAVETLVARIVHVESGGRADAKNPLSSALGLGQFISSTWLRMMREHHPELAARMDRAALLALRTDPVLSVEMVYALARENAAYLAARGHGLTPGRLYLAHFLGAEGANRALSADPAAGVAEIMGTAVVSANPFLTGKTIGELLAWADRKMTGSAAPAVVSPEIRRYRETVDAILATG</sequence>
<name>A0A0D6B8U2_RHOSU</name>
<feature type="transmembrane region" description="Helical" evidence="2">
    <location>
        <begin position="27"/>
        <end position="47"/>
    </location>
</feature>
<dbReference type="SUPFAM" id="SSF53955">
    <property type="entry name" value="Lysozyme-like"/>
    <property type="match status" value="1"/>
</dbReference>
<dbReference type="AlphaFoldDB" id="A0A0D6B8U2"/>
<protein>
    <submittedName>
        <fullName evidence="3">M23 peptidase domain protein</fullName>
    </submittedName>
</protein>
<evidence type="ECO:0000313" key="4">
    <source>
        <dbReference type="Proteomes" id="UP000064912"/>
    </source>
</evidence>